<protein>
    <recommendedName>
        <fullName evidence="2">Hemerythrin-like domain-containing protein</fullName>
    </recommendedName>
</protein>
<sequence>MTSRPISRSAGERAPDLTGMKVAHRAMLADTRRFTEIVHRIGAGEACGARRRRTIADYLGLLCDSIHHRHTVEDDVVWPILESSAGAAIDVRELQDDHAELEGLLGDLRNRVDAFARAREGDRRVSAELAEALARTHELLAERIAEEERAVFPIVARYVSVSDWDRVEKAARTGGKMRFEAPRMLRHAEPSELAKMKKEAGPIIRALLALLMRGHDKREAIIAGPAR</sequence>
<evidence type="ECO:0000259" key="2">
    <source>
        <dbReference type="Pfam" id="PF01814"/>
    </source>
</evidence>
<gene>
    <name evidence="3" type="ORF">GP2_029_00400</name>
</gene>
<dbReference type="Proteomes" id="UP000035021">
    <property type="component" value="Unassembled WGS sequence"/>
</dbReference>
<evidence type="ECO:0000256" key="1">
    <source>
        <dbReference type="SAM" id="Coils"/>
    </source>
</evidence>
<dbReference type="Pfam" id="PF01814">
    <property type="entry name" value="Hemerythrin"/>
    <property type="match status" value="1"/>
</dbReference>
<dbReference type="Gene3D" id="1.20.120.520">
    <property type="entry name" value="nmb1532 protein domain like"/>
    <property type="match status" value="1"/>
</dbReference>
<accession>A0ABQ0IND9</accession>
<dbReference type="CDD" id="cd12108">
    <property type="entry name" value="Hr-like"/>
    <property type="match status" value="1"/>
</dbReference>
<evidence type="ECO:0000313" key="3">
    <source>
        <dbReference type="EMBL" id="GAC85073.1"/>
    </source>
</evidence>
<comment type="caution">
    <text evidence="3">The sequence shown here is derived from an EMBL/GenBank/DDBJ whole genome shotgun (WGS) entry which is preliminary data.</text>
</comment>
<keyword evidence="4" id="KW-1185">Reference proteome</keyword>
<feature type="coiled-coil region" evidence="1">
    <location>
        <begin position="91"/>
        <end position="150"/>
    </location>
</feature>
<dbReference type="InterPro" id="IPR012312">
    <property type="entry name" value="Hemerythrin-like"/>
</dbReference>
<evidence type="ECO:0000313" key="4">
    <source>
        <dbReference type="Proteomes" id="UP000035021"/>
    </source>
</evidence>
<keyword evidence="1" id="KW-0175">Coiled coil</keyword>
<feature type="domain" description="Hemerythrin-like" evidence="2">
    <location>
        <begin position="20"/>
        <end position="154"/>
    </location>
</feature>
<reference evidence="3 4" key="1">
    <citation type="submission" date="2013-02" db="EMBL/GenBank/DDBJ databases">
        <title>Whole genome shotgun sequence of Gordonia paraffinivorans NBRC 108238.</title>
        <authorList>
            <person name="Isaki-Nakamura S."/>
            <person name="Hosoyama A."/>
            <person name="Tsuchikane K."/>
            <person name="Ando Y."/>
            <person name="Baba S."/>
            <person name="Ohji S."/>
            <person name="Hamada M."/>
            <person name="Tamura T."/>
            <person name="Yamazoe A."/>
            <person name="Yamazaki S."/>
            <person name="Fujita N."/>
        </authorList>
    </citation>
    <scope>NUCLEOTIDE SEQUENCE [LARGE SCALE GENOMIC DNA]</scope>
    <source>
        <strain evidence="3 4">NBRC 108238</strain>
    </source>
</reference>
<dbReference type="EMBL" id="BAOQ01000029">
    <property type="protein sequence ID" value="GAC85073.1"/>
    <property type="molecule type" value="Genomic_DNA"/>
</dbReference>
<proteinExistence type="predicted"/>
<name>A0ABQ0IND9_9ACTN</name>
<dbReference type="RefSeq" id="WP_006901299.1">
    <property type="nucleotide sequence ID" value="NZ_BAOQ01000029.1"/>
</dbReference>
<organism evidence="3 4">
    <name type="scientific">Gordonia paraffinivorans NBRC 108238</name>
    <dbReference type="NCBI Taxonomy" id="1223543"/>
    <lineage>
        <taxon>Bacteria</taxon>
        <taxon>Bacillati</taxon>
        <taxon>Actinomycetota</taxon>
        <taxon>Actinomycetes</taxon>
        <taxon>Mycobacteriales</taxon>
        <taxon>Gordoniaceae</taxon>
        <taxon>Gordonia</taxon>
    </lineage>
</organism>